<evidence type="ECO:0000256" key="6">
    <source>
        <dbReference type="PIRSR" id="PIRSR602324-1"/>
    </source>
</evidence>
<dbReference type="RefSeq" id="WP_146382170.1">
    <property type="nucleotide sequence ID" value="NZ_VOEJ01000005.1"/>
</dbReference>
<dbReference type="InterPro" id="IPR036909">
    <property type="entry name" value="Cyt_c-like_dom_sf"/>
</dbReference>
<name>A0A563UC91_9SPHI</name>
<dbReference type="PRINTS" id="PR00606">
    <property type="entry name" value="CYTCHROMECID"/>
</dbReference>
<feature type="binding site" description="covalent" evidence="6">
    <location>
        <position position="81"/>
    </location>
    <ligand>
        <name>heme c</name>
        <dbReference type="ChEBI" id="CHEBI:61717"/>
    </ligand>
</feature>
<dbReference type="GO" id="GO:0020037">
    <property type="term" value="F:heme binding"/>
    <property type="evidence" value="ECO:0007669"/>
    <property type="project" value="InterPro"/>
</dbReference>
<dbReference type="GO" id="GO:0005506">
    <property type="term" value="F:iron ion binding"/>
    <property type="evidence" value="ECO:0007669"/>
    <property type="project" value="InterPro"/>
</dbReference>
<evidence type="ECO:0000256" key="4">
    <source>
        <dbReference type="ARBA" id="ARBA00022982"/>
    </source>
</evidence>
<sequence>MKKLFVVLGISLALAACGGSKPGEAEGGEDSASATNQSAVAQQSNAANDTATSDVGTTKAPGTPSEKGAQLMANSDCNTCHSAQSKIIGPALVDIAKKYTTADVDKLAKKVIEGGSGNWGTTPMTSHPQLSMEDAKEMVSYILTVK</sequence>
<gene>
    <name evidence="9" type="ORF">FPZ43_12030</name>
</gene>
<reference evidence="9 10" key="1">
    <citation type="submission" date="2019-07" db="EMBL/GenBank/DDBJ databases">
        <authorList>
            <person name="Kim J."/>
        </authorList>
    </citation>
    <scope>NUCLEOTIDE SEQUENCE [LARGE SCALE GENOMIC DNA]</scope>
    <source>
        <strain evidence="10">dk17</strain>
    </source>
</reference>
<protein>
    <submittedName>
        <fullName evidence="9">C-type cytochrome</fullName>
    </submittedName>
</protein>
<keyword evidence="4" id="KW-0249">Electron transport</keyword>
<evidence type="ECO:0000256" key="3">
    <source>
        <dbReference type="ARBA" id="ARBA00022723"/>
    </source>
</evidence>
<dbReference type="PROSITE" id="PS51257">
    <property type="entry name" value="PROKAR_LIPOPROTEIN"/>
    <property type="match status" value="1"/>
</dbReference>
<evidence type="ECO:0000259" key="8">
    <source>
        <dbReference type="PROSITE" id="PS51007"/>
    </source>
</evidence>
<evidence type="ECO:0000256" key="7">
    <source>
        <dbReference type="SAM" id="MobiDB-lite"/>
    </source>
</evidence>
<keyword evidence="5 6" id="KW-0408">Iron</keyword>
<evidence type="ECO:0000256" key="5">
    <source>
        <dbReference type="ARBA" id="ARBA00023004"/>
    </source>
</evidence>
<evidence type="ECO:0000256" key="1">
    <source>
        <dbReference type="ARBA" id="ARBA00022448"/>
    </source>
</evidence>
<dbReference type="Proteomes" id="UP000320042">
    <property type="component" value="Unassembled WGS sequence"/>
</dbReference>
<dbReference type="AlphaFoldDB" id="A0A563UC91"/>
<feature type="compositionally biased region" description="Low complexity" evidence="7">
    <location>
        <begin position="31"/>
        <end position="48"/>
    </location>
</feature>
<keyword evidence="10" id="KW-1185">Reference proteome</keyword>
<keyword evidence="1" id="KW-0813">Transport</keyword>
<comment type="caution">
    <text evidence="9">The sequence shown here is derived from an EMBL/GenBank/DDBJ whole genome shotgun (WGS) entry which is preliminary data.</text>
</comment>
<accession>A0A563UC91</accession>
<evidence type="ECO:0000313" key="9">
    <source>
        <dbReference type="EMBL" id="TWR28985.1"/>
    </source>
</evidence>
<dbReference type="SUPFAM" id="SSF46626">
    <property type="entry name" value="Cytochrome c"/>
    <property type="match status" value="1"/>
</dbReference>
<feature type="region of interest" description="Disordered" evidence="7">
    <location>
        <begin position="20"/>
        <end position="70"/>
    </location>
</feature>
<dbReference type="OrthoDB" id="9814063at2"/>
<organism evidence="9 10">
    <name type="scientific">Mucilaginibacter pallidiroseus</name>
    <dbReference type="NCBI Taxonomy" id="2599295"/>
    <lineage>
        <taxon>Bacteria</taxon>
        <taxon>Pseudomonadati</taxon>
        <taxon>Bacteroidota</taxon>
        <taxon>Sphingobacteriia</taxon>
        <taxon>Sphingobacteriales</taxon>
        <taxon>Sphingobacteriaceae</taxon>
        <taxon>Mucilaginibacter</taxon>
    </lineage>
</organism>
<dbReference type="PROSITE" id="PS51007">
    <property type="entry name" value="CYTC"/>
    <property type="match status" value="1"/>
</dbReference>
<evidence type="ECO:0000313" key="10">
    <source>
        <dbReference type="Proteomes" id="UP000320042"/>
    </source>
</evidence>
<feature type="binding site" description="covalent" evidence="6">
    <location>
        <position position="124"/>
    </location>
    <ligand>
        <name>heme c</name>
        <dbReference type="ChEBI" id="CHEBI:61717"/>
    </ligand>
</feature>
<dbReference type="GO" id="GO:0009055">
    <property type="term" value="F:electron transfer activity"/>
    <property type="evidence" value="ECO:0007669"/>
    <property type="project" value="InterPro"/>
</dbReference>
<proteinExistence type="predicted"/>
<feature type="domain" description="Cytochrome c" evidence="8">
    <location>
        <begin position="63"/>
        <end position="146"/>
    </location>
</feature>
<keyword evidence="2 6" id="KW-0349">Heme</keyword>
<keyword evidence="3 6" id="KW-0479">Metal-binding</keyword>
<dbReference type="Gene3D" id="1.10.760.10">
    <property type="entry name" value="Cytochrome c-like domain"/>
    <property type="match status" value="1"/>
</dbReference>
<dbReference type="Pfam" id="PF00034">
    <property type="entry name" value="Cytochrom_C"/>
    <property type="match status" value="1"/>
</dbReference>
<comment type="PTM">
    <text evidence="6">Binds 1 heme c group covalently per subunit.</text>
</comment>
<dbReference type="InterPro" id="IPR002324">
    <property type="entry name" value="Cyt_c_ID"/>
</dbReference>
<dbReference type="EMBL" id="VOEJ01000005">
    <property type="protein sequence ID" value="TWR28985.1"/>
    <property type="molecule type" value="Genomic_DNA"/>
</dbReference>
<feature type="binding site" description="covalent" evidence="6">
    <location>
        <position position="77"/>
    </location>
    <ligand>
        <name>heme c</name>
        <dbReference type="ChEBI" id="CHEBI:61717"/>
    </ligand>
</feature>
<evidence type="ECO:0000256" key="2">
    <source>
        <dbReference type="ARBA" id="ARBA00022617"/>
    </source>
</evidence>
<dbReference type="InterPro" id="IPR009056">
    <property type="entry name" value="Cyt_c-like_dom"/>
</dbReference>